<organism evidence="2 3">
    <name type="scientific">Dryococelus australis</name>
    <dbReference type="NCBI Taxonomy" id="614101"/>
    <lineage>
        <taxon>Eukaryota</taxon>
        <taxon>Metazoa</taxon>
        <taxon>Ecdysozoa</taxon>
        <taxon>Arthropoda</taxon>
        <taxon>Hexapoda</taxon>
        <taxon>Insecta</taxon>
        <taxon>Pterygota</taxon>
        <taxon>Neoptera</taxon>
        <taxon>Polyneoptera</taxon>
        <taxon>Phasmatodea</taxon>
        <taxon>Verophasmatodea</taxon>
        <taxon>Anareolatae</taxon>
        <taxon>Phasmatidae</taxon>
        <taxon>Eurycanthinae</taxon>
        <taxon>Dryococelus</taxon>
    </lineage>
</organism>
<evidence type="ECO:0000313" key="2">
    <source>
        <dbReference type="EMBL" id="KAJ8886851.1"/>
    </source>
</evidence>
<feature type="domain" description="MADF" evidence="1">
    <location>
        <begin position="15"/>
        <end position="79"/>
    </location>
</feature>
<accession>A0ABQ9HRY6</accession>
<evidence type="ECO:0000259" key="1">
    <source>
        <dbReference type="Pfam" id="PF10545"/>
    </source>
</evidence>
<reference evidence="2 3" key="1">
    <citation type="submission" date="2023-02" db="EMBL/GenBank/DDBJ databases">
        <title>LHISI_Scaffold_Assembly.</title>
        <authorList>
            <person name="Stuart O.P."/>
            <person name="Cleave R."/>
            <person name="Magrath M.J.L."/>
            <person name="Mikheyev A.S."/>
        </authorList>
    </citation>
    <scope>NUCLEOTIDE SEQUENCE [LARGE SCALE GENOMIC DNA]</scope>
    <source>
        <strain evidence="2">Daus_M_001</strain>
        <tissue evidence="2">Leg muscle</tissue>
    </source>
</reference>
<sequence length="364" mass="41084">MKNTQHCGTQNTLHFTTGIKKHDAWVDIVKVIGCPVVEAKKKMESLLGSYRRERAKAKSSMGTDREELYQCRWFAFESMVLIIDRDEPIPTMCSEGVSLNTTFPPERLPPTEVIEVRYPEEWESCRTVSLANSFLKDLRLPPLLHSSMAPCSHHSLFIAPKNENSIYCPFWVQADNGEDERDVTAMETVTQADNSIVEASVVITSCTKPIRLKKRARPDTGEDPRIAQAFTLMKNASDQDECDIFGKFVAKKLMQYIDRTRSISQHHIHNILFQADMGQYYANIGYFTKGVLSYTIILMLHDLGRLTGSIFTLDLSRRRRRADLLDSAAAGVEVRTTGLVVLPEVALSSLGIKMAASRHRSNLI</sequence>
<dbReference type="Proteomes" id="UP001159363">
    <property type="component" value="Chromosome X"/>
</dbReference>
<dbReference type="EMBL" id="JARBHB010000004">
    <property type="protein sequence ID" value="KAJ8886851.1"/>
    <property type="molecule type" value="Genomic_DNA"/>
</dbReference>
<comment type="caution">
    <text evidence="2">The sequence shown here is derived from an EMBL/GenBank/DDBJ whole genome shotgun (WGS) entry which is preliminary data.</text>
</comment>
<dbReference type="PANTHER" id="PTHR21505">
    <property type="entry name" value="MADF DOMAIN-CONTAINING PROTEIN-RELATED"/>
    <property type="match status" value="1"/>
</dbReference>
<keyword evidence="3" id="KW-1185">Reference proteome</keyword>
<dbReference type="InterPro" id="IPR006578">
    <property type="entry name" value="MADF-dom"/>
</dbReference>
<dbReference type="Pfam" id="PF10545">
    <property type="entry name" value="MADF_DNA_bdg"/>
    <property type="match status" value="1"/>
</dbReference>
<evidence type="ECO:0000313" key="3">
    <source>
        <dbReference type="Proteomes" id="UP001159363"/>
    </source>
</evidence>
<dbReference type="PANTHER" id="PTHR21505:SF15">
    <property type="entry name" value="RE18252P"/>
    <property type="match status" value="1"/>
</dbReference>
<proteinExistence type="predicted"/>
<name>A0ABQ9HRY6_9NEOP</name>
<protein>
    <recommendedName>
        <fullName evidence="1">MADF domain-containing protein</fullName>
    </recommendedName>
</protein>
<gene>
    <name evidence="2" type="ORF">PR048_013063</name>
</gene>